<dbReference type="AlphaFoldDB" id="A0A9W5IQI2"/>
<gene>
    <name evidence="1" type="ORF">NEISUBOT_04616</name>
</gene>
<reference evidence="1 2" key="1">
    <citation type="submission" date="2010-01" db="EMBL/GenBank/DDBJ databases">
        <authorList>
            <person name="Weinstock G."/>
            <person name="Sodergren E."/>
            <person name="Clifton S."/>
            <person name="Fulton L."/>
            <person name="Fulton B."/>
            <person name="Courtney L."/>
            <person name="Fronick C."/>
            <person name="Harrison M."/>
            <person name="Strong C."/>
            <person name="Farmer C."/>
            <person name="Delahaunty K."/>
            <person name="Markovic C."/>
            <person name="Hall O."/>
            <person name="Minx P."/>
            <person name="Tomlinson C."/>
            <person name="Mitreva M."/>
            <person name="Nelson J."/>
            <person name="Hou S."/>
            <person name="Wollam A."/>
            <person name="Pepin K.H."/>
            <person name="Johnson M."/>
            <person name="Bhonagiri V."/>
            <person name="Nash W.E."/>
            <person name="Warren W."/>
            <person name="Chinwalla A."/>
            <person name="Mardis E.R."/>
            <person name="Wilson R.K."/>
        </authorList>
    </citation>
    <scope>NUCLEOTIDE SEQUENCE [LARGE SCALE GENOMIC DNA]</scope>
    <source>
        <strain evidence="1 2">NJ9703</strain>
    </source>
</reference>
<name>A0A9W5IQI2_NEISU</name>
<evidence type="ECO:0000313" key="1">
    <source>
        <dbReference type="EMBL" id="EFC51909.1"/>
    </source>
</evidence>
<accession>A0A9W5IQI2</accession>
<protein>
    <submittedName>
        <fullName evidence="1">Uncharacterized protein</fullName>
    </submittedName>
</protein>
<evidence type="ECO:0000313" key="2">
    <source>
        <dbReference type="Proteomes" id="UP000004621"/>
    </source>
</evidence>
<proteinExistence type="predicted"/>
<dbReference type="Proteomes" id="UP000004621">
    <property type="component" value="Unassembled WGS sequence"/>
</dbReference>
<dbReference type="EMBL" id="ACEO02000007">
    <property type="protein sequence ID" value="EFC51909.1"/>
    <property type="molecule type" value="Genomic_DNA"/>
</dbReference>
<comment type="caution">
    <text evidence="1">The sequence shown here is derived from an EMBL/GenBank/DDBJ whole genome shotgun (WGS) entry which is preliminary data.</text>
</comment>
<sequence length="41" mass="4559">MIDHRKNPFIADKPITKIQFGEAVQVSDGLSAFIEKNTDIA</sequence>
<organism evidence="1 2">
    <name type="scientific">Neisseria subflava NJ9703</name>
    <dbReference type="NCBI Taxonomy" id="546268"/>
    <lineage>
        <taxon>Bacteria</taxon>
        <taxon>Pseudomonadati</taxon>
        <taxon>Pseudomonadota</taxon>
        <taxon>Betaproteobacteria</taxon>
        <taxon>Neisseriales</taxon>
        <taxon>Neisseriaceae</taxon>
        <taxon>Neisseria</taxon>
    </lineage>
</organism>